<keyword evidence="2" id="KW-1185">Reference proteome</keyword>
<evidence type="ECO:0000313" key="1">
    <source>
        <dbReference type="EMBL" id="OMJ78039.1"/>
    </source>
</evidence>
<comment type="caution">
    <text evidence="1">The sequence shown here is derived from an EMBL/GenBank/DDBJ whole genome shotgun (WGS) entry which is preliminary data.</text>
</comment>
<dbReference type="AlphaFoldDB" id="A0A1R2BMJ0"/>
<dbReference type="Proteomes" id="UP000187209">
    <property type="component" value="Unassembled WGS sequence"/>
</dbReference>
<dbReference type="EMBL" id="MPUH01000542">
    <property type="protein sequence ID" value="OMJ78039.1"/>
    <property type="molecule type" value="Genomic_DNA"/>
</dbReference>
<dbReference type="OrthoDB" id="365640at2759"/>
<name>A0A1R2BMJ0_9CILI</name>
<reference evidence="1 2" key="1">
    <citation type="submission" date="2016-11" db="EMBL/GenBank/DDBJ databases">
        <title>The macronuclear genome of Stentor coeruleus: a giant cell with tiny introns.</title>
        <authorList>
            <person name="Slabodnick M."/>
            <person name="Ruby J.G."/>
            <person name="Reiff S.B."/>
            <person name="Swart E.C."/>
            <person name="Gosai S."/>
            <person name="Prabakaran S."/>
            <person name="Witkowska E."/>
            <person name="Larue G.E."/>
            <person name="Fisher S."/>
            <person name="Freeman R.M."/>
            <person name="Gunawardena J."/>
            <person name="Chu W."/>
            <person name="Stover N.A."/>
            <person name="Gregory B.D."/>
            <person name="Nowacki M."/>
            <person name="Derisi J."/>
            <person name="Roy S.W."/>
            <person name="Marshall W.F."/>
            <person name="Sood P."/>
        </authorList>
    </citation>
    <scope>NUCLEOTIDE SEQUENCE [LARGE SCALE GENOMIC DNA]</scope>
    <source>
        <strain evidence="1">WM001</strain>
    </source>
</reference>
<organism evidence="1 2">
    <name type="scientific">Stentor coeruleus</name>
    <dbReference type="NCBI Taxonomy" id="5963"/>
    <lineage>
        <taxon>Eukaryota</taxon>
        <taxon>Sar</taxon>
        <taxon>Alveolata</taxon>
        <taxon>Ciliophora</taxon>
        <taxon>Postciliodesmatophora</taxon>
        <taxon>Heterotrichea</taxon>
        <taxon>Heterotrichida</taxon>
        <taxon>Stentoridae</taxon>
        <taxon>Stentor</taxon>
    </lineage>
</organism>
<evidence type="ECO:0000313" key="2">
    <source>
        <dbReference type="Proteomes" id="UP000187209"/>
    </source>
</evidence>
<proteinExistence type="predicted"/>
<accession>A0A1R2BMJ0</accession>
<sequence>MSVPNCYLNNLALDMVTEVDHINNYCLCSKCTCGKHICPKPKSKIYPKSTFNSYYKLTYKHHSLSKKPSFSATPQRKSIFKLESETTANHDYKAYPLDPSCNTLTPKHPHNTLNKYRLSSCSTYKQDFTNWGSMKTESTKYTRTNINTGVKFNSTSTYASCYQNSPTSPSKIVKPTTNTNILCTGNIVKTPETTMRSSYNKYRSIPSQPIHRGDNAIPLPAFYNQYATINSINYDSKDIGVVIRRVRKTFE</sequence>
<gene>
    <name evidence="1" type="ORF">SteCoe_22240</name>
</gene>
<protein>
    <submittedName>
        <fullName evidence="1">Uncharacterized protein</fullName>
    </submittedName>
</protein>